<feature type="binding site" evidence="8">
    <location>
        <position position="25"/>
    </location>
    <ligand>
        <name>GTP</name>
        <dbReference type="ChEBI" id="CHEBI:37565"/>
    </ligand>
</feature>
<organism evidence="10 11">
    <name type="scientific">Marinobacter fuscus</name>
    <dbReference type="NCBI Taxonomy" id="2109942"/>
    <lineage>
        <taxon>Bacteria</taxon>
        <taxon>Pseudomonadati</taxon>
        <taxon>Pseudomonadota</taxon>
        <taxon>Gammaproteobacteria</taxon>
        <taxon>Pseudomonadales</taxon>
        <taxon>Marinobacteraceae</taxon>
        <taxon>Marinobacter</taxon>
    </lineage>
</organism>
<dbReference type="GO" id="GO:0005525">
    <property type="term" value="F:GTP binding"/>
    <property type="evidence" value="ECO:0007669"/>
    <property type="project" value="UniProtKB-UniRule"/>
</dbReference>
<dbReference type="NCBIfam" id="TIGR02665">
    <property type="entry name" value="molyb_mobA"/>
    <property type="match status" value="1"/>
</dbReference>
<dbReference type="PANTHER" id="PTHR19136">
    <property type="entry name" value="MOLYBDENUM COFACTOR GUANYLYLTRANSFERASE"/>
    <property type="match status" value="1"/>
</dbReference>
<evidence type="ECO:0000259" key="9">
    <source>
        <dbReference type="Pfam" id="PF12804"/>
    </source>
</evidence>
<dbReference type="HAMAP" id="MF_00316">
    <property type="entry name" value="MobA"/>
    <property type="match status" value="1"/>
</dbReference>
<name>A0A2T1KQI8_9GAMM</name>
<evidence type="ECO:0000256" key="8">
    <source>
        <dbReference type="HAMAP-Rule" id="MF_00316"/>
    </source>
</evidence>
<keyword evidence="3 8" id="KW-0479">Metal-binding</keyword>
<comment type="catalytic activity">
    <reaction evidence="8">
        <text>Mo-molybdopterin + GTP + H(+) = Mo-molybdopterin guanine dinucleotide + diphosphate</text>
        <dbReference type="Rhea" id="RHEA:34243"/>
        <dbReference type="ChEBI" id="CHEBI:15378"/>
        <dbReference type="ChEBI" id="CHEBI:33019"/>
        <dbReference type="ChEBI" id="CHEBI:37565"/>
        <dbReference type="ChEBI" id="CHEBI:71302"/>
        <dbReference type="ChEBI" id="CHEBI:71310"/>
        <dbReference type="EC" id="2.7.7.77"/>
    </reaction>
</comment>
<comment type="subunit">
    <text evidence="8">Monomer.</text>
</comment>
<evidence type="ECO:0000313" key="10">
    <source>
        <dbReference type="EMBL" id="PSF12397.1"/>
    </source>
</evidence>
<comment type="domain">
    <text evidence="8">The N-terminal domain determines nucleotide recognition and specific binding, while the C-terminal domain determines the specific binding to the target protein.</text>
</comment>
<dbReference type="CDD" id="cd02503">
    <property type="entry name" value="MobA"/>
    <property type="match status" value="1"/>
</dbReference>
<evidence type="ECO:0000256" key="2">
    <source>
        <dbReference type="ARBA" id="ARBA00022679"/>
    </source>
</evidence>
<feature type="binding site" evidence="8">
    <location>
        <position position="106"/>
    </location>
    <ligand>
        <name>Mg(2+)</name>
        <dbReference type="ChEBI" id="CHEBI:18420"/>
    </ligand>
</feature>
<keyword evidence="1 8" id="KW-0963">Cytoplasm</keyword>
<evidence type="ECO:0000256" key="3">
    <source>
        <dbReference type="ARBA" id="ARBA00022723"/>
    </source>
</evidence>
<evidence type="ECO:0000256" key="5">
    <source>
        <dbReference type="ARBA" id="ARBA00022842"/>
    </source>
</evidence>
<dbReference type="RefSeq" id="WP_106761352.1">
    <property type="nucleotide sequence ID" value="NZ_PXNP01000013.1"/>
</dbReference>
<keyword evidence="11" id="KW-1185">Reference proteome</keyword>
<evidence type="ECO:0000313" key="11">
    <source>
        <dbReference type="Proteomes" id="UP000239866"/>
    </source>
</evidence>
<dbReference type="EC" id="2.7.7.77" evidence="8"/>
<dbReference type="InterPro" id="IPR029044">
    <property type="entry name" value="Nucleotide-diphossugar_trans"/>
</dbReference>
<proteinExistence type="inferred from homology"/>
<dbReference type="OrthoDB" id="9788394at2"/>
<feature type="binding site" evidence="8">
    <location>
        <position position="72"/>
    </location>
    <ligand>
        <name>GTP</name>
        <dbReference type="ChEBI" id="CHEBI:37565"/>
    </ligand>
</feature>
<comment type="caution">
    <text evidence="10">The sequence shown here is derived from an EMBL/GenBank/DDBJ whole genome shotgun (WGS) entry which is preliminary data.</text>
</comment>
<dbReference type="InterPro" id="IPR013482">
    <property type="entry name" value="Molybde_CF_guanTrfase"/>
</dbReference>
<feature type="binding site" evidence="8">
    <location>
        <position position="106"/>
    </location>
    <ligand>
        <name>GTP</name>
        <dbReference type="ChEBI" id="CHEBI:37565"/>
    </ligand>
</feature>
<dbReference type="GO" id="GO:0061603">
    <property type="term" value="F:molybdenum cofactor guanylyltransferase activity"/>
    <property type="evidence" value="ECO:0007669"/>
    <property type="project" value="UniProtKB-EC"/>
</dbReference>
<keyword evidence="10" id="KW-0548">Nucleotidyltransferase</keyword>
<dbReference type="SUPFAM" id="SSF53448">
    <property type="entry name" value="Nucleotide-diphospho-sugar transferases"/>
    <property type="match status" value="1"/>
</dbReference>
<evidence type="ECO:0000256" key="1">
    <source>
        <dbReference type="ARBA" id="ARBA00022490"/>
    </source>
</evidence>
<dbReference type="GO" id="GO:0046872">
    <property type="term" value="F:metal ion binding"/>
    <property type="evidence" value="ECO:0007669"/>
    <property type="project" value="UniProtKB-KW"/>
</dbReference>
<dbReference type="GO" id="GO:0006777">
    <property type="term" value="P:Mo-molybdopterin cofactor biosynthetic process"/>
    <property type="evidence" value="ECO:0007669"/>
    <property type="project" value="UniProtKB-KW"/>
</dbReference>
<gene>
    <name evidence="8 10" type="primary">mobA</name>
    <name evidence="10" type="ORF">C7H09_03450</name>
</gene>
<dbReference type="EMBL" id="PXNP01000013">
    <property type="protein sequence ID" value="PSF12397.1"/>
    <property type="molecule type" value="Genomic_DNA"/>
</dbReference>
<comment type="subcellular location">
    <subcellularLocation>
        <location evidence="8">Cytoplasm</location>
    </subcellularLocation>
</comment>
<reference evidence="10 11" key="1">
    <citation type="submission" date="2018-03" db="EMBL/GenBank/DDBJ databases">
        <title>Marinobacter brunus sp. nov., a marine bacterium of Gamma-proteobacteria isolated from the surface seawater of the South China Sea.</title>
        <authorList>
            <person name="Cheng H."/>
            <person name="Wu Y.-H."/>
            <person name="Xamxidin M."/>
            <person name="Xu X.-W."/>
        </authorList>
    </citation>
    <scope>NUCLEOTIDE SEQUENCE [LARGE SCALE GENOMIC DNA]</scope>
    <source>
        <strain evidence="10 11">NH169-3</strain>
    </source>
</reference>
<evidence type="ECO:0000256" key="7">
    <source>
        <dbReference type="ARBA" id="ARBA00023150"/>
    </source>
</evidence>
<dbReference type="GO" id="GO:0005737">
    <property type="term" value="C:cytoplasm"/>
    <property type="evidence" value="ECO:0007669"/>
    <property type="project" value="UniProtKB-SubCell"/>
</dbReference>
<comment type="similarity">
    <text evidence="8">Belongs to the MobA family.</text>
</comment>
<keyword evidence="7 8" id="KW-0501">Molybdenum cofactor biosynthesis</keyword>
<evidence type="ECO:0000256" key="4">
    <source>
        <dbReference type="ARBA" id="ARBA00022741"/>
    </source>
</evidence>
<keyword evidence="2 8" id="KW-0808">Transferase</keyword>
<comment type="function">
    <text evidence="8">Transfers a GMP moiety from GTP to Mo-molybdopterin (Mo-MPT) cofactor (Moco or molybdenum cofactor) to form Mo-molybdopterin guanine dinucleotide (Mo-MGD) cofactor.</text>
</comment>
<dbReference type="Proteomes" id="UP000239866">
    <property type="component" value="Unassembled WGS sequence"/>
</dbReference>
<keyword evidence="4 8" id="KW-0547">Nucleotide-binding</keyword>
<protein>
    <recommendedName>
        <fullName evidence="8">Molybdenum cofactor guanylyltransferase</fullName>
        <shortName evidence="8">MoCo guanylyltransferase</shortName>
        <ecNumber evidence="8">2.7.7.77</ecNumber>
    </recommendedName>
    <alternativeName>
        <fullName evidence="8">GTP:molybdopterin guanylyltransferase</fullName>
    </alternativeName>
    <alternativeName>
        <fullName evidence="8">Mo-MPT guanylyltransferase</fullName>
    </alternativeName>
    <alternativeName>
        <fullName evidence="8">Molybdopterin guanylyltransferase</fullName>
    </alternativeName>
    <alternativeName>
        <fullName evidence="8">Molybdopterin-guanine dinucleotide synthase</fullName>
        <shortName evidence="8">MGD synthase</shortName>
    </alternativeName>
</protein>
<comment type="caution">
    <text evidence="8">Lacks conserved residue(s) required for the propagation of feature annotation.</text>
</comment>
<dbReference type="AlphaFoldDB" id="A0A2T1KQI8"/>
<comment type="cofactor">
    <cofactor evidence="8">
        <name>Mg(2+)</name>
        <dbReference type="ChEBI" id="CHEBI:18420"/>
    </cofactor>
</comment>
<dbReference type="InterPro" id="IPR025877">
    <property type="entry name" value="MobA-like_NTP_Trfase"/>
</dbReference>
<feature type="binding site" evidence="8">
    <location>
        <begin position="12"/>
        <end position="14"/>
    </location>
    <ligand>
        <name>GTP</name>
        <dbReference type="ChEBI" id="CHEBI:37565"/>
    </ligand>
</feature>
<keyword evidence="5 8" id="KW-0460">Magnesium</keyword>
<dbReference type="Gene3D" id="3.90.550.10">
    <property type="entry name" value="Spore Coat Polysaccharide Biosynthesis Protein SpsA, Chain A"/>
    <property type="match status" value="1"/>
</dbReference>
<dbReference type="Pfam" id="PF12804">
    <property type="entry name" value="NTP_transf_3"/>
    <property type="match status" value="1"/>
</dbReference>
<evidence type="ECO:0000256" key="6">
    <source>
        <dbReference type="ARBA" id="ARBA00023134"/>
    </source>
</evidence>
<sequence>MTQPESIIGLLLAGGKGTRMGGQDKGLMPWCGQAMAEWVLHALKAVTPTVCISANRSLETYEHLAPGHILQDPQHLQGQGPLAGLLTGLKTAHTLGARAVLVCPCDTPGITPDTLSALVTAWKTQPDRPAIAEHNGRLHPLHGVYPVALMDQLEQWLASDNRRVMGFAKSVAAVAVDCPETGEVFANRNNLQDLEH</sequence>
<keyword evidence="6 8" id="KW-0342">GTP-binding</keyword>
<dbReference type="PANTHER" id="PTHR19136:SF81">
    <property type="entry name" value="MOLYBDENUM COFACTOR GUANYLYLTRANSFERASE"/>
    <property type="match status" value="1"/>
</dbReference>
<accession>A0A2T1KQI8</accession>
<feature type="domain" description="MobA-like NTP transferase" evidence="9">
    <location>
        <begin position="9"/>
        <end position="165"/>
    </location>
</feature>